<evidence type="ECO:0000256" key="6">
    <source>
        <dbReference type="ARBA" id="ARBA00023054"/>
    </source>
</evidence>
<evidence type="ECO:0000256" key="1">
    <source>
        <dbReference type="ARBA" id="ARBA00008894"/>
    </source>
</evidence>
<proteinExistence type="inferred from homology"/>
<dbReference type="Gene3D" id="1.20.5.4130">
    <property type="match status" value="1"/>
</dbReference>
<evidence type="ECO:0000259" key="7">
    <source>
        <dbReference type="Pfam" id="PF12061"/>
    </source>
</evidence>
<dbReference type="InterPro" id="IPR021929">
    <property type="entry name" value="R1A-like_N"/>
</dbReference>
<evidence type="ECO:0000313" key="8">
    <source>
        <dbReference type="Proteomes" id="UP001652660"/>
    </source>
</evidence>
<evidence type="ECO:0000256" key="4">
    <source>
        <dbReference type="ARBA" id="ARBA00022821"/>
    </source>
</evidence>
<keyword evidence="6" id="KW-0175">Coiled coil</keyword>
<dbReference type="Proteomes" id="UP001652660">
    <property type="component" value="Chromosome 7c"/>
</dbReference>
<keyword evidence="4" id="KW-0611">Plant defense</keyword>
<dbReference type="Pfam" id="PF12061">
    <property type="entry name" value="NB-LRR"/>
    <property type="match status" value="1"/>
</dbReference>
<evidence type="ECO:0000256" key="3">
    <source>
        <dbReference type="ARBA" id="ARBA00022737"/>
    </source>
</evidence>
<comment type="similarity">
    <text evidence="1">Belongs to the disease resistance NB-LRR family.</text>
</comment>
<keyword evidence="5" id="KW-0067">ATP-binding</keyword>
<accession>A0ABM4V3C6</accession>
<dbReference type="RefSeq" id="XP_071914019.1">
    <property type="nucleotide sequence ID" value="XM_072057918.1"/>
</dbReference>
<dbReference type="InterPro" id="IPR038005">
    <property type="entry name" value="RX-like_CC"/>
</dbReference>
<keyword evidence="5" id="KW-0547">Nucleotide-binding</keyword>
<evidence type="ECO:0000256" key="5">
    <source>
        <dbReference type="ARBA" id="ARBA00022840"/>
    </source>
</evidence>
<evidence type="ECO:0000256" key="2">
    <source>
        <dbReference type="ARBA" id="ARBA00022614"/>
    </source>
</evidence>
<keyword evidence="3" id="KW-0677">Repeat</keyword>
<feature type="domain" description="Late blight resistance protein R1A-like N-terminal" evidence="7">
    <location>
        <begin position="28"/>
        <end position="254"/>
    </location>
</feature>
<reference evidence="9" key="1">
    <citation type="submission" date="2025-08" db="UniProtKB">
        <authorList>
            <consortium name="RefSeq"/>
        </authorList>
    </citation>
    <scope>IDENTIFICATION</scope>
    <source>
        <tissue evidence="9">Leaves</tissue>
    </source>
</reference>
<keyword evidence="8" id="KW-1185">Reference proteome</keyword>
<dbReference type="CDD" id="cd14798">
    <property type="entry name" value="RX-CC_like"/>
    <property type="match status" value="1"/>
</dbReference>
<sequence length="433" mass="49563">MSLFFDLDIKEFNINSLLLYYSLGDLLFLVDFIDSILENLRHLYGTYYIFDEDLKIVMRTLQDKLMHLKSFIGFVTLQGVEGMQLKDLLVHVEVVAVNAASLICRSLFQRDDEQVSNEINTEISQVIQQMIDPADPHVQETYKHVLTASQLSRSSYTFAMEENKHLVVEFIDYLLHSLMELLVYYTSFIVLVKDQMLKLRESVKFLITLLSRQQEKFDELNDKMKDLIGVMVSDIGIVIFSLSVNEMKEGLSKEIDLALSHLLEVLKLITAEVGHIYPLPSSLLSFPKTNELALLDFLLEALKELASSTVDSIVFPNNQICTILKDLVFLRSFLGNIVEQCNRNEKLQTLWSQVMKVAYSVELKIDSTLLGDKHEHCLNAFARDIKLMKIEAEEIYDSIRYDGETLGVTKTTIHMPSQIVAPIFNEVLVGLND</sequence>
<gene>
    <name evidence="9" type="primary">LOC140010614</name>
</gene>
<organism evidence="8 9">
    <name type="scientific">Coffea arabica</name>
    <name type="common">Arabian coffee</name>
    <dbReference type="NCBI Taxonomy" id="13443"/>
    <lineage>
        <taxon>Eukaryota</taxon>
        <taxon>Viridiplantae</taxon>
        <taxon>Streptophyta</taxon>
        <taxon>Embryophyta</taxon>
        <taxon>Tracheophyta</taxon>
        <taxon>Spermatophyta</taxon>
        <taxon>Magnoliopsida</taxon>
        <taxon>eudicotyledons</taxon>
        <taxon>Gunneridae</taxon>
        <taxon>Pentapetalae</taxon>
        <taxon>asterids</taxon>
        <taxon>lamiids</taxon>
        <taxon>Gentianales</taxon>
        <taxon>Rubiaceae</taxon>
        <taxon>Ixoroideae</taxon>
        <taxon>Gardenieae complex</taxon>
        <taxon>Bertiereae - Coffeeae clade</taxon>
        <taxon>Coffeeae</taxon>
        <taxon>Coffea</taxon>
    </lineage>
</organism>
<evidence type="ECO:0000313" key="9">
    <source>
        <dbReference type="RefSeq" id="XP_071914019.1"/>
    </source>
</evidence>
<dbReference type="GeneID" id="140010614"/>
<name>A0ABM4V3C6_COFAR</name>
<keyword evidence="2" id="KW-0433">Leucine-rich repeat</keyword>
<protein>
    <recommendedName>
        <fullName evidence="7">Late blight resistance protein R1A-like N-terminal domain-containing protein</fullName>
    </recommendedName>
</protein>